<name>A0A069QJH4_HOYLO</name>
<keyword evidence="2" id="KW-0732">Signal</keyword>
<feature type="signal peptide" evidence="2">
    <location>
        <begin position="1"/>
        <end position="19"/>
    </location>
</feature>
<sequence>MRKIMMFALMLAASPVAFAQDAVKEVLKAKNYADAQALVKANLSSMSDADKAKAYNKLVDLSFEKINKEQSVITANQMAEQLKQGKVEAYDTLGFYNALANALTNALECEKYDQMPNEKGKVKPKFHTSNQNRLYNLRVYLVNAGQEAAQKNNSADVLKYWGLYTATADTPLFADMASKQPDQYVGQVAGFAARYAIQDKDYAAADKYLDVALKHSGDNKEDYKDALSLKFYVAQQQLKTKEDSVAYVNKLKEYYAKDRSNDMIMGTLANMYTSMNMKDDMKKLIDERLAADPNSSMAWTLKGQAEMNANQWDDAIASFKKVIGVDAKNVIVLTYLGFCINSKAAAINNDVPAQKALYKESMGYLEQAKELDPNREKANWSYPLYQCYYVNYGAADQRTKDLESLLNK</sequence>
<evidence type="ECO:0000313" key="3">
    <source>
        <dbReference type="EMBL" id="KDR52980.1"/>
    </source>
</evidence>
<feature type="chain" id="PRO_5001665405" evidence="2">
    <location>
        <begin position="20"/>
        <end position="408"/>
    </location>
</feature>
<dbReference type="RefSeq" id="WP_009235223.1">
    <property type="nucleotide sequence ID" value="NZ_KB899210.1"/>
</dbReference>
<dbReference type="SUPFAM" id="SSF48452">
    <property type="entry name" value="TPR-like"/>
    <property type="match status" value="1"/>
</dbReference>
<reference evidence="3 4" key="1">
    <citation type="submission" date="2013-08" db="EMBL/GenBank/DDBJ databases">
        <authorList>
            <person name="Weinstock G."/>
            <person name="Sodergren E."/>
            <person name="Wylie T."/>
            <person name="Fulton L."/>
            <person name="Fulton R."/>
            <person name="Fronick C."/>
            <person name="O'Laughlin M."/>
            <person name="Godfrey J."/>
            <person name="Miner T."/>
            <person name="Herter B."/>
            <person name="Appelbaum E."/>
            <person name="Cordes M."/>
            <person name="Lek S."/>
            <person name="Wollam A."/>
            <person name="Pepin K.H."/>
            <person name="Palsikar V.B."/>
            <person name="Mitreva M."/>
            <person name="Wilson R.K."/>
        </authorList>
    </citation>
    <scope>NUCLEOTIDE SEQUENCE [LARGE SCALE GENOMIC DNA]</scope>
    <source>
        <strain evidence="3 4">ATCC 15930</strain>
    </source>
</reference>
<dbReference type="PATRIC" id="fig|1122985.7.peg.966"/>
<dbReference type="PROSITE" id="PS50005">
    <property type="entry name" value="TPR"/>
    <property type="match status" value="1"/>
</dbReference>
<evidence type="ECO:0000256" key="2">
    <source>
        <dbReference type="SAM" id="SignalP"/>
    </source>
</evidence>
<gene>
    <name evidence="3" type="ORF">HMPREF1991_00935</name>
</gene>
<dbReference type="Proteomes" id="UP000027442">
    <property type="component" value="Unassembled WGS sequence"/>
</dbReference>
<dbReference type="SMART" id="SM00028">
    <property type="entry name" value="TPR"/>
    <property type="match status" value="2"/>
</dbReference>
<accession>A0A069QJH4</accession>
<protein>
    <submittedName>
        <fullName evidence="3">Tetratricopeptide repeat protein</fullName>
    </submittedName>
</protein>
<feature type="repeat" description="TPR" evidence="1">
    <location>
        <begin position="296"/>
        <end position="329"/>
    </location>
</feature>
<dbReference type="HOGENOM" id="CLU_054035_0_0_10"/>
<dbReference type="EMBL" id="JNGW01000035">
    <property type="protein sequence ID" value="KDR52980.1"/>
    <property type="molecule type" value="Genomic_DNA"/>
</dbReference>
<comment type="caution">
    <text evidence="3">The sequence shown here is derived from an EMBL/GenBank/DDBJ whole genome shotgun (WGS) entry which is preliminary data.</text>
</comment>
<keyword evidence="1" id="KW-0802">TPR repeat</keyword>
<organism evidence="3 4">
    <name type="scientific">Hoylesella loescheii DSM 19665 = JCM 12249 = ATCC 15930</name>
    <dbReference type="NCBI Taxonomy" id="1122985"/>
    <lineage>
        <taxon>Bacteria</taxon>
        <taxon>Pseudomonadati</taxon>
        <taxon>Bacteroidota</taxon>
        <taxon>Bacteroidia</taxon>
        <taxon>Bacteroidales</taxon>
        <taxon>Prevotellaceae</taxon>
        <taxon>Hoylesella</taxon>
    </lineage>
</organism>
<keyword evidence="4" id="KW-1185">Reference proteome</keyword>
<dbReference type="AlphaFoldDB" id="A0A069QJH4"/>
<evidence type="ECO:0000256" key="1">
    <source>
        <dbReference type="PROSITE-ProRule" id="PRU00339"/>
    </source>
</evidence>
<dbReference type="InterPro" id="IPR011990">
    <property type="entry name" value="TPR-like_helical_dom_sf"/>
</dbReference>
<proteinExistence type="predicted"/>
<dbReference type="Gene3D" id="1.25.40.10">
    <property type="entry name" value="Tetratricopeptide repeat domain"/>
    <property type="match status" value="1"/>
</dbReference>
<dbReference type="InterPro" id="IPR019734">
    <property type="entry name" value="TPR_rpt"/>
</dbReference>
<evidence type="ECO:0000313" key="4">
    <source>
        <dbReference type="Proteomes" id="UP000027442"/>
    </source>
</evidence>
<dbReference type="eggNOG" id="COG0457">
    <property type="taxonomic scope" value="Bacteria"/>
</dbReference>